<sequence length="180" mass="20475">MASMDHDSTAGDTSDNCHSDCTSWQDYLPPHAYPYAGNPPAPYMNQPRWQHSSSNTFIGQQNPSHPTRIDLTIDVSPEKLQPDETANASAGYRYVVKVISAEKKRMAKTLEWHGMKDCFDSLQTICESLKSHFKELSNVENEFDVGYITKQGARRRRIAGSEDLVALYKQHKNEYYITLL</sequence>
<proteinExistence type="predicted"/>
<evidence type="ECO:0000313" key="2">
    <source>
        <dbReference type="EnsemblMetazoa" id="Aqu2.1.43012_001"/>
    </source>
</evidence>
<accession>A0A1X7VSE3</accession>
<feature type="region of interest" description="Disordered" evidence="1">
    <location>
        <begin position="43"/>
        <end position="66"/>
    </location>
</feature>
<reference evidence="2" key="1">
    <citation type="submission" date="2017-05" db="UniProtKB">
        <authorList>
            <consortium name="EnsemblMetazoa"/>
        </authorList>
    </citation>
    <scope>IDENTIFICATION</scope>
</reference>
<feature type="compositionally biased region" description="Polar residues" evidence="1">
    <location>
        <begin position="47"/>
        <end position="65"/>
    </location>
</feature>
<dbReference type="InParanoid" id="A0A1X7VSE3"/>
<protein>
    <submittedName>
        <fullName evidence="2">Uncharacterized protein</fullName>
    </submittedName>
</protein>
<evidence type="ECO:0000256" key="1">
    <source>
        <dbReference type="SAM" id="MobiDB-lite"/>
    </source>
</evidence>
<dbReference type="EnsemblMetazoa" id="Aqu2.1.43012_001">
    <property type="protein sequence ID" value="Aqu2.1.43012_001"/>
    <property type="gene ID" value="Aqu2.1.43012"/>
</dbReference>
<organism evidence="2">
    <name type="scientific">Amphimedon queenslandica</name>
    <name type="common">Sponge</name>
    <dbReference type="NCBI Taxonomy" id="400682"/>
    <lineage>
        <taxon>Eukaryota</taxon>
        <taxon>Metazoa</taxon>
        <taxon>Porifera</taxon>
        <taxon>Demospongiae</taxon>
        <taxon>Heteroscleromorpha</taxon>
        <taxon>Haplosclerida</taxon>
        <taxon>Niphatidae</taxon>
        <taxon>Amphimedon</taxon>
    </lineage>
</organism>
<dbReference type="AlphaFoldDB" id="A0A1X7VSE3"/>
<name>A0A1X7VSE3_AMPQE</name>